<sequence>MLRLQSSQLDKVRSLTAHSTRTFSLSSINQYSNIPDSLSLQVSRTLNRISKGSKYHESLRKAVKAKDQEHKSKREIPSFLGGKKYSKKVDNVDSTETTESIKATNDATAKQEAPTELEIDSDSTESATISMTNQGRTRPSRSRSRAGSPYHIFIPSSHELQFNDTSIPKKDFIGTSRISPQVTKYTSLAHLNTKNEIPTLKHQLSRVLFSGPGANNVEYLKDPRTGVFNYTPYLSDLSITHPSQFDFSKVTPYVTSSKDQKLAGLSKHYGMKYFSSTSSMTSILSQLHFFISNFRPVDLTGFSKHDTNSNGNATRSAKLPGIVIVKSQGDSDIYSVDSDKSCDRETILSLVGNSLERFLTLSQEDFSQYLQQNKSADVRSLEGESSYHYAQVGNFLLRSQLDCYDDRLPGTGTFDLKTRAVSALRFDIGQAEEKEQFRYQLNKPYGAYESFESELIDLYKSTLLKYSLQARIGNMDGIFLAFHNVWQLFGFKYLPLSDIDEILHSVGTVETGPVDFNSLQENPGLASKFESKSEIAGKMAAMEFRSSIQILEKVLEMIKKNSKTPGQSFRLILNTEKINSYESKLHVISVPLSVKQIDEIQSLPQQLRTNITESQQPLSVTLNDHLSKVERINKQTFDQSETQGYSILIKHEINDRTCRLRHPSISKTSDRWESLIKIYKISPEETKAKYFKSLNQKMELLRENFSDDLQEASDSDFDELRTVLKIFARKGLKTFVDDSKKEKVWNQD</sequence>
<feature type="compositionally biased region" description="Polar residues" evidence="1">
    <location>
        <begin position="124"/>
        <end position="134"/>
    </location>
</feature>
<dbReference type="PANTHER" id="PTHR31014:SF0">
    <property type="entry name" value="MITOCHONDRIAL TRANSLATION SYSTEM COMPONENT PET127-RELATED"/>
    <property type="match status" value="1"/>
</dbReference>
<evidence type="ECO:0000313" key="2">
    <source>
        <dbReference type="EMBL" id="KAH3688366.1"/>
    </source>
</evidence>
<dbReference type="PANTHER" id="PTHR31014">
    <property type="entry name" value="MITOCHONDRIAL TRANSLATION SYSTEM COMPONENT PET127-RELATED"/>
    <property type="match status" value="1"/>
</dbReference>
<dbReference type="Proteomes" id="UP000774326">
    <property type="component" value="Unassembled WGS sequence"/>
</dbReference>
<dbReference type="GO" id="GO:0000964">
    <property type="term" value="P:mitochondrial RNA 5'-end processing"/>
    <property type="evidence" value="ECO:0007669"/>
    <property type="project" value="TreeGrafter"/>
</dbReference>
<keyword evidence="3" id="KW-1185">Reference proteome</keyword>
<evidence type="ECO:0000313" key="3">
    <source>
        <dbReference type="Proteomes" id="UP000774326"/>
    </source>
</evidence>
<dbReference type="InterPro" id="IPR013943">
    <property type="entry name" value="Pet127"/>
</dbReference>
<dbReference type="AlphaFoldDB" id="A0A9P8TRG8"/>
<organism evidence="2 3">
    <name type="scientific">Wickerhamomyces pijperi</name>
    <name type="common">Yeast</name>
    <name type="synonym">Pichia pijperi</name>
    <dbReference type="NCBI Taxonomy" id="599730"/>
    <lineage>
        <taxon>Eukaryota</taxon>
        <taxon>Fungi</taxon>
        <taxon>Dikarya</taxon>
        <taxon>Ascomycota</taxon>
        <taxon>Saccharomycotina</taxon>
        <taxon>Saccharomycetes</taxon>
        <taxon>Phaffomycetales</taxon>
        <taxon>Wickerhamomycetaceae</taxon>
        <taxon>Wickerhamomyces</taxon>
    </lineage>
</organism>
<evidence type="ECO:0000256" key="1">
    <source>
        <dbReference type="SAM" id="MobiDB-lite"/>
    </source>
</evidence>
<dbReference type="OrthoDB" id="10249045at2759"/>
<dbReference type="EMBL" id="JAEUBG010000377">
    <property type="protein sequence ID" value="KAH3688366.1"/>
    <property type="molecule type" value="Genomic_DNA"/>
</dbReference>
<name>A0A9P8TRG8_WICPI</name>
<proteinExistence type="predicted"/>
<comment type="caution">
    <text evidence="2">The sequence shown here is derived from an EMBL/GenBank/DDBJ whole genome shotgun (WGS) entry which is preliminary data.</text>
</comment>
<reference evidence="2" key="1">
    <citation type="journal article" date="2021" name="Open Biol.">
        <title>Shared evolutionary footprints suggest mitochondrial oxidative damage underlies multiple complex I losses in fungi.</title>
        <authorList>
            <person name="Schikora-Tamarit M.A."/>
            <person name="Marcet-Houben M."/>
            <person name="Nosek J."/>
            <person name="Gabaldon T."/>
        </authorList>
    </citation>
    <scope>NUCLEOTIDE SEQUENCE</scope>
    <source>
        <strain evidence="2">CBS2887</strain>
    </source>
</reference>
<dbReference type="Pfam" id="PF08634">
    <property type="entry name" value="Pet127"/>
    <property type="match status" value="1"/>
</dbReference>
<dbReference type="GO" id="GO:0005740">
    <property type="term" value="C:mitochondrial envelope"/>
    <property type="evidence" value="ECO:0007669"/>
    <property type="project" value="TreeGrafter"/>
</dbReference>
<feature type="region of interest" description="Disordered" evidence="1">
    <location>
        <begin position="89"/>
        <end position="148"/>
    </location>
</feature>
<protein>
    <submittedName>
        <fullName evidence="2">Uncharacterized protein</fullName>
    </submittedName>
</protein>
<reference evidence="2" key="2">
    <citation type="submission" date="2021-01" db="EMBL/GenBank/DDBJ databases">
        <authorList>
            <person name="Schikora-Tamarit M.A."/>
        </authorList>
    </citation>
    <scope>NUCLEOTIDE SEQUENCE</scope>
    <source>
        <strain evidence="2">CBS2887</strain>
    </source>
</reference>
<accession>A0A9P8TRG8</accession>
<feature type="compositionally biased region" description="Polar residues" evidence="1">
    <location>
        <begin position="92"/>
        <end position="108"/>
    </location>
</feature>
<gene>
    <name evidence="2" type="ORF">WICPIJ_000653</name>
</gene>